<dbReference type="PANTHER" id="PTHR47966:SF51">
    <property type="entry name" value="BETA-SITE APP-CLEAVING ENZYME, ISOFORM A-RELATED"/>
    <property type="match status" value="1"/>
</dbReference>
<accession>A0ABN7VAA1</accession>
<dbReference type="Proteomes" id="UP000789901">
    <property type="component" value="Unassembled WGS sequence"/>
</dbReference>
<gene>
    <name evidence="4" type="ORF">GMARGA_LOCUS16017</name>
</gene>
<evidence type="ECO:0000256" key="1">
    <source>
        <dbReference type="ARBA" id="ARBA00007447"/>
    </source>
</evidence>
<evidence type="ECO:0000313" key="4">
    <source>
        <dbReference type="EMBL" id="CAG8747348.1"/>
    </source>
</evidence>
<dbReference type="Gene3D" id="2.40.70.10">
    <property type="entry name" value="Acid Proteases"/>
    <property type="match status" value="2"/>
</dbReference>
<evidence type="ECO:0000256" key="2">
    <source>
        <dbReference type="ARBA" id="ARBA00022750"/>
    </source>
</evidence>
<evidence type="ECO:0000313" key="5">
    <source>
        <dbReference type="Proteomes" id="UP000789901"/>
    </source>
</evidence>
<dbReference type="InterPro" id="IPR021109">
    <property type="entry name" value="Peptidase_aspartic_dom_sf"/>
</dbReference>
<comment type="similarity">
    <text evidence="1">Belongs to the peptidase A1 family.</text>
</comment>
<dbReference type="InterPro" id="IPR034164">
    <property type="entry name" value="Pepsin-like_dom"/>
</dbReference>
<dbReference type="Pfam" id="PF00026">
    <property type="entry name" value="Asp"/>
    <property type="match status" value="2"/>
</dbReference>
<reference evidence="4 5" key="1">
    <citation type="submission" date="2021-06" db="EMBL/GenBank/DDBJ databases">
        <authorList>
            <person name="Kallberg Y."/>
            <person name="Tangrot J."/>
            <person name="Rosling A."/>
        </authorList>
    </citation>
    <scope>NUCLEOTIDE SEQUENCE [LARGE SCALE GENOMIC DNA]</scope>
    <source>
        <strain evidence="4 5">120-4 pot B 10/14</strain>
    </source>
</reference>
<feature type="non-terminal residue" evidence="4">
    <location>
        <position position="1"/>
    </location>
</feature>
<name>A0ABN7VAA1_GIGMA</name>
<comment type="caution">
    <text evidence="4">The sequence shown here is derived from an EMBL/GenBank/DDBJ whole genome shotgun (WGS) entry which is preliminary data.</text>
</comment>
<dbReference type="CDD" id="cd05471">
    <property type="entry name" value="pepsin_like"/>
    <property type="match status" value="1"/>
</dbReference>
<dbReference type="InterPro" id="IPR033121">
    <property type="entry name" value="PEPTIDASE_A1"/>
</dbReference>
<keyword evidence="2" id="KW-0064">Aspartyl protease</keyword>
<dbReference type="InterPro" id="IPR001969">
    <property type="entry name" value="Aspartic_peptidase_AS"/>
</dbReference>
<dbReference type="InterPro" id="IPR001461">
    <property type="entry name" value="Aspartic_peptidase_A1"/>
</dbReference>
<dbReference type="PANTHER" id="PTHR47966">
    <property type="entry name" value="BETA-SITE APP-CLEAVING ENZYME, ISOFORM A-RELATED"/>
    <property type="match status" value="1"/>
</dbReference>
<sequence>NNFTLSYGLTINQSVTGYEGQDTIIFGGVSVAQQTFGLATNTPFSDVEDGIIGFKVDGVMQSIKTHNKLSQNIIGFHLRREKNVSKDLSFMTLGVWIIPLIDAKINRKSVGTVPTAPAIIDTGTTLVYGISSVVDAIHSQIPDAILYSLQQEQIWLISCDTISVVSFPFDNGLYSIDPAELIMNTNKSICISGLQSNHAIFGSSVYSLFGFDSYQFGFTQTRIITNLNSSSNPSNSSHLLILK</sequence>
<keyword evidence="5" id="KW-1185">Reference proteome</keyword>
<keyword evidence="2" id="KW-0645">Protease</keyword>
<feature type="domain" description="Peptidase A1" evidence="3">
    <location>
        <begin position="1"/>
        <end position="219"/>
    </location>
</feature>
<dbReference type="PROSITE" id="PS00141">
    <property type="entry name" value="ASP_PROTEASE"/>
    <property type="match status" value="1"/>
</dbReference>
<evidence type="ECO:0000259" key="3">
    <source>
        <dbReference type="PROSITE" id="PS51767"/>
    </source>
</evidence>
<proteinExistence type="inferred from homology"/>
<dbReference type="PROSITE" id="PS51767">
    <property type="entry name" value="PEPTIDASE_A1"/>
    <property type="match status" value="1"/>
</dbReference>
<dbReference type="EMBL" id="CAJVQB010011388">
    <property type="protein sequence ID" value="CAG8747348.1"/>
    <property type="molecule type" value="Genomic_DNA"/>
</dbReference>
<protein>
    <submittedName>
        <fullName evidence="4">16534_t:CDS:1</fullName>
    </submittedName>
</protein>
<dbReference type="SUPFAM" id="SSF50630">
    <property type="entry name" value="Acid proteases"/>
    <property type="match status" value="1"/>
</dbReference>
<organism evidence="4 5">
    <name type="scientific">Gigaspora margarita</name>
    <dbReference type="NCBI Taxonomy" id="4874"/>
    <lineage>
        <taxon>Eukaryota</taxon>
        <taxon>Fungi</taxon>
        <taxon>Fungi incertae sedis</taxon>
        <taxon>Mucoromycota</taxon>
        <taxon>Glomeromycotina</taxon>
        <taxon>Glomeromycetes</taxon>
        <taxon>Diversisporales</taxon>
        <taxon>Gigasporaceae</taxon>
        <taxon>Gigaspora</taxon>
    </lineage>
</organism>
<keyword evidence="2" id="KW-0378">Hydrolase</keyword>